<accession>A0A9D1JPP0</accession>
<dbReference type="SUPFAM" id="SSF51445">
    <property type="entry name" value="(Trans)glycosidases"/>
    <property type="match status" value="1"/>
</dbReference>
<dbReference type="InterPro" id="IPR017853">
    <property type="entry name" value="GH"/>
</dbReference>
<organism evidence="1 2">
    <name type="scientific">Candidatus Scybalocola faecigallinarum</name>
    <dbReference type="NCBI Taxonomy" id="2840941"/>
    <lineage>
        <taxon>Bacteria</taxon>
        <taxon>Bacillati</taxon>
        <taxon>Bacillota</taxon>
        <taxon>Clostridia</taxon>
        <taxon>Lachnospirales</taxon>
        <taxon>Lachnospiraceae</taxon>
        <taxon>Lachnospiraceae incertae sedis</taxon>
        <taxon>Candidatus Scybalocola (ex Gilroy et al. 2021)</taxon>
    </lineage>
</organism>
<proteinExistence type="predicted"/>
<dbReference type="Gene3D" id="3.20.20.80">
    <property type="entry name" value="Glycosidases"/>
    <property type="match status" value="1"/>
</dbReference>
<dbReference type="EMBL" id="DVIT01000008">
    <property type="protein sequence ID" value="HIS46333.1"/>
    <property type="molecule type" value="Genomic_DNA"/>
</dbReference>
<evidence type="ECO:0000313" key="2">
    <source>
        <dbReference type="Proteomes" id="UP000823927"/>
    </source>
</evidence>
<dbReference type="Proteomes" id="UP000823927">
    <property type="component" value="Unassembled WGS sequence"/>
</dbReference>
<comment type="caution">
    <text evidence="1">The sequence shown here is derived from an EMBL/GenBank/DDBJ whole genome shotgun (WGS) entry which is preliminary data.</text>
</comment>
<evidence type="ECO:0000313" key="1">
    <source>
        <dbReference type="EMBL" id="HIS46333.1"/>
    </source>
</evidence>
<name>A0A9D1JPP0_9FIRM</name>
<dbReference type="AlphaFoldDB" id="A0A9D1JPP0"/>
<reference evidence="1" key="1">
    <citation type="submission" date="2020-10" db="EMBL/GenBank/DDBJ databases">
        <authorList>
            <person name="Gilroy R."/>
        </authorList>
    </citation>
    <scope>NUCLEOTIDE SEQUENCE</scope>
    <source>
        <strain evidence="1">CHK178-757</strain>
    </source>
</reference>
<reference evidence="1" key="2">
    <citation type="journal article" date="2021" name="PeerJ">
        <title>Extensive microbial diversity within the chicken gut microbiome revealed by metagenomics and culture.</title>
        <authorList>
            <person name="Gilroy R."/>
            <person name="Ravi A."/>
            <person name="Getino M."/>
            <person name="Pursley I."/>
            <person name="Horton D.L."/>
            <person name="Alikhan N.F."/>
            <person name="Baker D."/>
            <person name="Gharbi K."/>
            <person name="Hall N."/>
            <person name="Watson M."/>
            <person name="Adriaenssens E.M."/>
            <person name="Foster-Nyarko E."/>
            <person name="Jarju S."/>
            <person name="Secka A."/>
            <person name="Antonio M."/>
            <person name="Oren A."/>
            <person name="Chaudhuri R.R."/>
            <person name="La Ragione R."/>
            <person name="Hildebrand F."/>
            <person name="Pallen M.J."/>
        </authorList>
    </citation>
    <scope>NUCLEOTIDE SEQUENCE</scope>
    <source>
        <strain evidence="1">CHK178-757</strain>
    </source>
</reference>
<sequence>MGTVLSIEGDRFLINGKLTYSEIEHCPEKYHGLLMNARFIQGIFNDSLEPERFCRFGRHFDPEENTRELIKALPQWYAQGLRCFTAGFQGGEPCYTINSMTIDNNPFSADGRRMDGAYLRRMKDVILAADQLGMIVIVSLFYGPQSRFLKDDRAVMEGVKTAANWLRDEHFTNVILEVANEHDIEAYKIHPILYNDSGIAELIEIAKRESGGLPVGCSSTGAYFSPEITRASDVVLIHGNNMSRQIFYNQICQVKAEAGNKPVLCNEDSQALSNMQVALDNGVS</sequence>
<gene>
    <name evidence="1" type="ORF">IAB46_02040</name>
</gene>
<protein>
    <submittedName>
        <fullName evidence="1">Uncharacterized protein</fullName>
    </submittedName>
</protein>